<keyword evidence="1" id="KW-0812">Transmembrane</keyword>
<reference evidence="3" key="2">
    <citation type="submission" date="2023-06" db="EMBL/GenBank/DDBJ databases">
        <authorList>
            <consortium name="Lawrence Berkeley National Laboratory"/>
            <person name="Haridas S."/>
            <person name="Hensen N."/>
            <person name="Bonometti L."/>
            <person name="Westerberg I."/>
            <person name="Brannstrom I.O."/>
            <person name="Guillou S."/>
            <person name="Cros-Aarteil S."/>
            <person name="Calhoun S."/>
            <person name="Kuo A."/>
            <person name="Mondo S."/>
            <person name="Pangilinan J."/>
            <person name="Riley R."/>
            <person name="Labutti K."/>
            <person name="Andreopoulos B."/>
            <person name="Lipzen A."/>
            <person name="Chen C."/>
            <person name="Yanf M."/>
            <person name="Daum C."/>
            <person name="Ng V."/>
            <person name="Clum A."/>
            <person name="Steindorff A."/>
            <person name="Ohm R."/>
            <person name="Martin F."/>
            <person name="Silar P."/>
            <person name="Natvig D."/>
            <person name="Lalanne C."/>
            <person name="Gautier V."/>
            <person name="Ament-Velasquez S.L."/>
            <person name="Kruys A."/>
            <person name="Hutchinson M.I."/>
            <person name="Powell A.J."/>
            <person name="Barry K."/>
            <person name="Miller A.N."/>
            <person name="Grigoriev I.V."/>
            <person name="Debuchy R."/>
            <person name="Gladieux P."/>
            <person name="Thoren M.H."/>
            <person name="Johannesson H."/>
        </authorList>
    </citation>
    <scope>NUCLEOTIDE SEQUENCE</scope>
    <source>
        <strain evidence="3">CBS 958.72</strain>
    </source>
</reference>
<evidence type="ECO:0000313" key="3">
    <source>
        <dbReference type="EMBL" id="KAK3366799.1"/>
    </source>
</evidence>
<accession>A0AAE0JYQ1</accession>
<protein>
    <recommendedName>
        <fullName evidence="2">PIPK domain-containing protein</fullName>
    </recommendedName>
</protein>
<dbReference type="AlphaFoldDB" id="A0AAE0JYQ1"/>
<dbReference type="Proteomes" id="UP001287356">
    <property type="component" value="Unassembled WGS sequence"/>
</dbReference>
<dbReference type="InterPro" id="IPR002498">
    <property type="entry name" value="PInositol-4-P-4/5-kinase_core"/>
</dbReference>
<evidence type="ECO:0000259" key="2">
    <source>
        <dbReference type="Pfam" id="PF01504"/>
    </source>
</evidence>
<dbReference type="InterPro" id="IPR027483">
    <property type="entry name" value="PInositol-4-P-4/5-kinase_C_sf"/>
</dbReference>
<keyword evidence="4" id="KW-1185">Reference proteome</keyword>
<dbReference type="SUPFAM" id="SSF56104">
    <property type="entry name" value="SAICAR synthase-like"/>
    <property type="match status" value="1"/>
</dbReference>
<comment type="caution">
    <text evidence="3">The sequence shown here is derived from an EMBL/GenBank/DDBJ whole genome shotgun (WGS) entry which is preliminary data.</text>
</comment>
<sequence>MERNKYIAQSIVHAITSANGFHKNTRTLLAPILALFAAFFSFYQLSLRKIRPANFATSKICPGYSEHSFFRDDLLTSYVEYMVTHSRSMLVRICNFLGASGSSIGGRIFGFAPSHHIDWDLKPTSYFYPERDIADGALTSEATKSQVADEFHGKIILSHAQADEFFSSLETDTKLLAEHNVVDYSLFLVRIKAPRQEATDPNTSAAAVSVVPTDPLSVPLGPPSLRTGVVSPDGKHIFRAANFDFFWVKHKIQLIVMTSLIMAYRLFISKKGPMSITTTPDEYRERFLYMCRGIVEIKED</sequence>
<feature type="domain" description="PIPK" evidence="2">
    <location>
        <begin position="65"/>
        <end position="195"/>
    </location>
</feature>
<dbReference type="EMBL" id="JAULSN010000007">
    <property type="protein sequence ID" value="KAK3366799.1"/>
    <property type="molecule type" value="Genomic_DNA"/>
</dbReference>
<dbReference type="GO" id="GO:0046488">
    <property type="term" value="P:phosphatidylinositol metabolic process"/>
    <property type="evidence" value="ECO:0007669"/>
    <property type="project" value="InterPro"/>
</dbReference>
<name>A0AAE0JYQ1_9PEZI</name>
<gene>
    <name evidence="3" type="ORF">B0T24DRAFT_659035</name>
</gene>
<organism evidence="3 4">
    <name type="scientific">Lasiosphaeria ovina</name>
    <dbReference type="NCBI Taxonomy" id="92902"/>
    <lineage>
        <taxon>Eukaryota</taxon>
        <taxon>Fungi</taxon>
        <taxon>Dikarya</taxon>
        <taxon>Ascomycota</taxon>
        <taxon>Pezizomycotina</taxon>
        <taxon>Sordariomycetes</taxon>
        <taxon>Sordariomycetidae</taxon>
        <taxon>Sordariales</taxon>
        <taxon>Lasiosphaeriaceae</taxon>
        <taxon>Lasiosphaeria</taxon>
    </lineage>
</organism>
<evidence type="ECO:0000256" key="1">
    <source>
        <dbReference type="SAM" id="Phobius"/>
    </source>
</evidence>
<dbReference type="Pfam" id="PF01504">
    <property type="entry name" value="PIP5K"/>
    <property type="match status" value="1"/>
</dbReference>
<reference evidence="3" key="1">
    <citation type="journal article" date="2023" name="Mol. Phylogenet. Evol.">
        <title>Genome-scale phylogeny and comparative genomics of the fungal order Sordariales.</title>
        <authorList>
            <person name="Hensen N."/>
            <person name="Bonometti L."/>
            <person name="Westerberg I."/>
            <person name="Brannstrom I.O."/>
            <person name="Guillou S."/>
            <person name="Cros-Aarteil S."/>
            <person name="Calhoun S."/>
            <person name="Haridas S."/>
            <person name="Kuo A."/>
            <person name="Mondo S."/>
            <person name="Pangilinan J."/>
            <person name="Riley R."/>
            <person name="LaButti K."/>
            <person name="Andreopoulos B."/>
            <person name="Lipzen A."/>
            <person name="Chen C."/>
            <person name="Yan M."/>
            <person name="Daum C."/>
            <person name="Ng V."/>
            <person name="Clum A."/>
            <person name="Steindorff A."/>
            <person name="Ohm R.A."/>
            <person name="Martin F."/>
            <person name="Silar P."/>
            <person name="Natvig D.O."/>
            <person name="Lalanne C."/>
            <person name="Gautier V."/>
            <person name="Ament-Velasquez S.L."/>
            <person name="Kruys A."/>
            <person name="Hutchinson M.I."/>
            <person name="Powell A.J."/>
            <person name="Barry K."/>
            <person name="Miller A.N."/>
            <person name="Grigoriev I.V."/>
            <person name="Debuchy R."/>
            <person name="Gladieux P."/>
            <person name="Hiltunen Thoren M."/>
            <person name="Johannesson H."/>
        </authorList>
    </citation>
    <scope>NUCLEOTIDE SEQUENCE</scope>
    <source>
        <strain evidence="3">CBS 958.72</strain>
    </source>
</reference>
<dbReference type="Gene3D" id="3.30.810.10">
    <property type="entry name" value="2-Layer Sandwich"/>
    <property type="match status" value="1"/>
</dbReference>
<proteinExistence type="predicted"/>
<keyword evidence="1" id="KW-1133">Transmembrane helix</keyword>
<keyword evidence="1" id="KW-0472">Membrane</keyword>
<evidence type="ECO:0000313" key="4">
    <source>
        <dbReference type="Proteomes" id="UP001287356"/>
    </source>
</evidence>
<feature type="transmembrane region" description="Helical" evidence="1">
    <location>
        <begin position="28"/>
        <end position="45"/>
    </location>
</feature>
<dbReference type="GO" id="GO:0052742">
    <property type="term" value="F:phosphatidylinositol kinase activity"/>
    <property type="evidence" value="ECO:0007669"/>
    <property type="project" value="InterPro"/>
</dbReference>